<dbReference type="EMBL" id="UINC01017051">
    <property type="protein sequence ID" value="SVA70499.1"/>
    <property type="molecule type" value="Genomic_DNA"/>
</dbReference>
<dbReference type="AlphaFoldDB" id="A0A381Y0C4"/>
<organism evidence="1">
    <name type="scientific">marine metagenome</name>
    <dbReference type="NCBI Taxonomy" id="408172"/>
    <lineage>
        <taxon>unclassified sequences</taxon>
        <taxon>metagenomes</taxon>
        <taxon>ecological metagenomes</taxon>
    </lineage>
</organism>
<accession>A0A381Y0C4</accession>
<name>A0A381Y0C4_9ZZZZ</name>
<feature type="non-terminal residue" evidence="1">
    <location>
        <position position="1"/>
    </location>
</feature>
<reference evidence="1" key="1">
    <citation type="submission" date="2018-05" db="EMBL/GenBank/DDBJ databases">
        <authorList>
            <person name="Lanie J.A."/>
            <person name="Ng W.-L."/>
            <person name="Kazmierczak K.M."/>
            <person name="Andrzejewski T.M."/>
            <person name="Davidsen T.M."/>
            <person name="Wayne K.J."/>
            <person name="Tettelin H."/>
            <person name="Glass J.I."/>
            <person name="Rusch D."/>
            <person name="Podicherti R."/>
            <person name="Tsui H.-C.T."/>
            <person name="Winkler M.E."/>
        </authorList>
    </citation>
    <scope>NUCLEOTIDE SEQUENCE</scope>
</reference>
<protein>
    <submittedName>
        <fullName evidence="1">Uncharacterized protein</fullName>
    </submittedName>
</protein>
<gene>
    <name evidence="1" type="ORF">METZ01_LOCUS123353</name>
</gene>
<evidence type="ECO:0000313" key="1">
    <source>
        <dbReference type="EMBL" id="SVA70499.1"/>
    </source>
</evidence>
<proteinExistence type="predicted"/>
<sequence length="60" mass="6611">VAREDESLVGQCHQLVADGRHQLRAITADEISAPDRVAEQHVAANEYWSRLVTGGRVEAE</sequence>